<dbReference type="EMBL" id="JABCKV010000082">
    <property type="protein sequence ID" value="KAG5644139.1"/>
    <property type="molecule type" value="Genomic_DNA"/>
</dbReference>
<feature type="compositionally biased region" description="Low complexity" evidence="1">
    <location>
        <begin position="58"/>
        <end position="69"/>
    </location>
</feature>
<evidence type="ECO:0000313" key="3">
    <source>
        <dbReference type="Proteomes" id="UP000775547"/>
    </source>
</evidence>
<dbReference type="AlphaFoldDB" id="A0A9P7G5A4"/>
<reference evidence="2" key="1">
    <citation type="submission" date="2020-07" db="EMBL/GenBank/DDBJ databases">
        <authorList>
            <person name="Nieuwenhuis M."/>
            <person name="Van De Peppel L.J.J."/>
        </authorList>
    </citation>
    <scope>NUCLEOTIDE SEQUENCE</scope>
    <source>
        <strain evidence="2">AP01</strain>
        <tissue evidence="2">Mycelium</tissue>
    </source>
</reference>
<keyword evidence="3" id="KW-1185">Reference proteome</keyword>
<name>A0A9P7G5A4_9AGAR</name>
<dbReference type="Proteomes" id="UP000775547">
    <property type="component" value="Unassembled WGS sequence"/>
</dbReference>
<protein>
    <submittedName>
        <fullName evidence="2">Uncharacterized protein</fullName>
    </submittedName>
</protein>
<feature type="region of interest" description="Disordered" evidence="1">
    <location>
        <begin position="1"/>
        <end position="76"/>
    </location>
</feature>
<proteinExistence type="predicted"/>
<sequence>MPIYPFERMVLPSSHPSPFLGRGVKGPGGLVAADAAEGYDNQGPSSTNGRGQRATRNGSSFPGPGSSRGYATTGAQGVNAAGASLYHQPNLSQQVHAPKRSGPDRSVLAAAGALGPGAHIEKLPAETAKHFERDPETNEVLWFPAMPVDMARPTKPNYSLEYLHFLATKRKRDGAEPEANSTNIDATSKRGRMEVPPTVTETLRSIFNGSSVEV</sequence>
<evidence type="ECO:0000313" key="2">
    <source>
        <dbReference type="EMBL" id="KAG5644139.1"/>
    </source>
</evidence>
<feature type="compositionally biased region" description="Polar residues" evidence="1">
    <location>
        <begin position="42"/>
        <end position="57"/>
    </location>
</feature>
<organism evidence="2 3">
    <name type="scientific">Asterophora parasitica</name>
    <dbReference type="NCBI Taxonomy" id="117018"/>
    <lineage>
        <taxon>Eukaryota</taxon>
        <taxon>Fungi</taxon>
        <taxon>Dikarya</taxon>
        <taxon>Basidiomycota</taxon>
        <taxon>Agaricomycotina</taxon>
        <taxon>Agaricomycetes</taxon>
        <taxon>Agaricomycetidae</taxon>
        <taxon>Agaricales</taxon>
        <taxon>Tricholomatineae</taxon>
        <taxon>Lyophyllaceae</taxon>
        <taxon>Asterophora</taxon>
    </lineage>
</organism>
<gene>
    <name evidence="2" type="ORF">DXG03_009086</name>
</gene>
<accession>A0A9P7G5A4</accession>
<evidence type="ECO:0000256" key="1">
    <source>
        <dbReference type="SAM" id="MobiDB-lite"/>
    </source>
</evidence>
<feature type="region of interest" description="Disordered" evidence="1">
    <location>
        <begin position="172"/>
        <end position="197"/>
    </location>
</feature>
<dbReference type="OrthoDB" id="1742084at2759"/>
<comment type="caution">
    <text evidence="2">The sequence shown here is derived from an EMBL/GenBank/DDBJ whole genome shotgun (WGS) entry which is preliminary data.</text>
</comment>
<reference evidence="2" key="2">
    <citation type="submission" date="2021-10" db="EMBL/GenBank/DDBJ databases">
        <title>Phylogenomics reveals ancestral predisposition of the termite-cultivated fungus Termitomyces towards a domesticated lifestyle.</title>
        <authorList>
            <person name="Auxier B."/>
            <person name="Grum-Grzhimaylo A."/>
            <person name="Cardenas M.E."/>
            <person name="Lodge J.D."/>
            <person name="Laessoe T."/>
            <person name="Pedersen O."/>
            <person name="Smith M.E."/>
            <person name="Kuyper T.W."/>
            <person name="Franco-Molano E.A."/>
            <person name="Baroni T.J."/>
            <person name="Aanen D.K."/>
        </authorList>
    </citation>
    <scope>NUCLEOTIDE SEQUENCE</scope>
    <source>
        <strain evidence="2">AP01</strain>
        <tissue evidence="2">Mycelium</tissue>
    </source>
</reference>